<dbReference type="GO" id="GO:0016301">
    <property type="term" value="F:kinase activity"/>
    <property type="evidence" value="ECO:0007669"/>
    <property type="project" value="UniProtKB-KW"/>
</dbReference>
<dbReference type="Gene3D" id="3.90.1200.10">
    <property type="match status" value="1"/>
</dbReference>
<accession>A0A7W7AAH1</accession>
<dbReference type="Pfam" id="PF02958">
    <property type="entry name" value="EcKL"/>
    <property type="match status" value="1"/>
</dbReference>
<dbReference type="Proteomes" id="UP000538566">
    <property type="component" value="Unassembled WGS sequence"/>
</dbReference>
<gene>
    <name evidence="1" type="ORF">GGR37_000906</name>
</gene>
<dbReference type="AlphaFoldDB" id="A0A7W7AAH1"/>
<dbReference type="InterPro" id="IPR004119">
    <property type="entry name" value="EcKL"/>
</dbReference>
<organism evidence="1 2">
    <name type="scientific">Novosphingobium taihuense</name>
    <dbReference type="NCBI Taxonomy" id="260085"/>
    <lineage>
        <taxon>Bacteria</taxon>
        <taxon>Pseudomonadati</taxon>
        <taxon>Pseudomonadota</taxon>
        <taxon>Alphaproteobacteria</taxon>
        <taxon>Sphingomonadales</taxon>
        <taxon>Sphingomonadaceae</taxon>
        <taxon>Novosphingobium</taxon>
    </lineage>
</organism>
<dbReference type="SUPFAM" id="SSF56112">
    <property type="entry name" value="Protein kinase-like (PK-like)"/>
    <property type="match status" value="1"/>
</dbReference>
<reference evidence="1 2" key="1">
    <citation type="submission" date="2020-08" db="EMBL/GenBank/DDBJ databases">
        <title>Genomic Encyclopedia of Type Strains, Phase IV (KMG-IV): sequencing the most valuable type-strain genomes for metagenomic binning, comparative biology and taxonomic classification.</title>
        <authorList>
            <person name="Goeker M."/>
        </authorList>
    </citation>
    <scope>NUCLEOTIDE SEQUENCE [LARGE SCALE GENOMIC DNA]</scope>
    <source>
        <strain evidence="1 2">DSM 17507</strain>
    </source>
</reference>
<keyword evidence="1" id="KW-0808">Transferase</keyword>
<evidence type="ECO:0000313" key="1">
    <source>
        <dbReference type="EMBL" id="MBB4612660.1"/>
    </source>
</evidence>
<name>A0A7W7AAH1_9SPHN</name>
<evidence type="ECO:0000313" key="2">
    <source>
        <dbReference type="Proteomes" id="UP000538566"/>
    </source>
</evidence>
<dbReference type="PANTHER" id="PTHR23020">
    <property type="entry name" value="UNCHARACTERIZED NUCLEAR HORMONE RECEPTOR-RELATED"/>
    <property type="match status" value="1"/>
</dbReference>
<dbReference type="PANTHER" id="PTHR23020:SF41">
    <property type="entry name" value="AMINOGLYCOSIDE PHOSPHOTRANSFERASE DOMAIN-CONTAINING PROTEIN"/>
    <property type="match status" value="1"/>
</dbReference>
<dbReference type="EMBL" id="JACHOA010000001">
    <property type="protein sequence ID" value="MBB4612660.1"/>
    <property type="molecule type" value="Genomic_DNA"/>
</dbReference>
<keyword evidence="2" id="KW-1185">Reference proteome</keyword>
<dbReference type="RefSeq" id="WP_144901201.1">
    <property type="nucleotide sequence ID" value="NZ_JACHOA010000001.1"/>
</dbReference>
<keyword evidence="1" id="KW-0418">Kinase</keyword>
<proteinExistence type="predicted"/>
<sequence>MADFPTRPDEVDAAWLEAQFARGGLLGDARIRHMEWTSIGTGQVGDTARFTLTYDGKTSGAPASVAAKFPSSDPTSRQTAAAFSLYSREVMFYREVASLTGMRVPKVHAAELDANGCDFVLLFEDLGPCAAGNQLAGCTLAEAEQAIRQAAALHAPTRDHPVLDAKWLQLDTQASSSLRALYPQAQAIFRERYAEALEPELMGVCEALNDNLDLWFDRRQSSRCFLHGDFRLDNMLFGIRGGSEPIALVDWQTSAVGCGLTDIGYFLGCGIGSELRRPNEAPLLDLYCAEMTRLGAPLTREDVWDDYRIGALHGVSTAVFSAAFVVRTERGDANFLSMARGACELALEHDSLGALRRRMEHV</sequence>
<protein>
    <submittedName>
        <fullName evidence="1">Aminoglycoside/choline kinase family phosphotransferase</fullName>
    </submittedName>
</protein>
<dbReference type="OrthoDB" id="3806873at2"/>
<dbReference type="InterPro" id="IPR052961">
    <property type="entry name" value="Oxido-Kinase-like_Enzymes"/>
</dbReference>
<dbReference type="InterPro" id="IPR011009">
    <property type="entry name" value="Kinase-like_dom_sf"/>
</dbReference>
<comment type="caution">
    <text evidence="1">The sequence shown here is derived from an EMBL/GenBank/DDBJ whole genome shotgun (WGS) entry which is preliminary data.</text>
</comment>